<reference evidence="2 3" key="1">
    <citation type="submission" date="2016-08" db="EMBL/GenBank/DDBJ databases">
        <authorList>
            <person name="Seilhamer J.J."/>
        </authorList>
    </citation>
    <scope>NUCLEOTIDE SEQUENCE [LARGE SCALE GENOMIC DNA]</scope>
    <source>
        <strain evidence="2 3">PH27A</strain>
    </source>
</reference>
<organism evidence="2 3">
    <name type="scientific">Terasakiispira papahanaumokuakeensis</name>
    <dbReference type="NCBI Taxonomy" id="197479"/>
    <lineage>
        <taxon>Bacteria</taxon>
        <taxon>Pseudomonadati</taxon>
        <taxon>Pseudomonadota</taxon>
        <taxon>Gammaproteobacteria</taxon>
        <taxon>Oceanospirillales</taxon>
        <taxon>Terasakiispira</taxon>
    </lineage>
</organism>
<dbReference type="Proteomes" id="UP000094291">
    <property type="component" value="Unassembled WGS sequence"/>
</dbReference>
<feature type="transmembrane region" description="Helical" evidence="1">
    <location>
        <begin position="6"/>
        <end position="33"/>
    </location>
</feature>
<evidence type="ECO:0008006" key="4">
    <source>
        <dbReference type="Google" id="ProtNLM"/>
    </source>
</evidence>
<keyword evidence="3" id="KW-1185">Reference proteome</keyword>
<name>A0A1E2VC03_9GAMM</name>
<keyword evidence="1" id="KW-1133">Transmembrane helix</keyword>
<keyword evidence="1" id="KW-0812">Transmembrane</keyword>
<dbReference type="STRING" id="197479.BFW38_14200"/>
<accession>A0A1E2VC03</accession>
<dbReference type="AlphaFoldDB" id="A0A1E2VC03"/>
<proteinExistence type="predicted"/>
<evidence type="ECO:0000256" key="1">
    <source>
        <dbReference type="SAM" id="Phobius"/>
    </source>
</evidence>
<keyword evidence="1" id="KW-0472">Membrane</keyword>
<gene>
    <name evidence="2" type="ORF">BFW38_14200</name>
</gene>
<feature type="transmembrane region" description="Helical" evidence="1">
    <location>
        <begin position="54"/>
        <end position="78"/>
    </location>
</feature>
<protein>
    <recommendedName>
        <fullName evidence="4">DUF4870 domain-containing protein</fullName>
    </recommendedName>
</protein>
<sequence length="118" mass="13498">MSHREWRYLLLAYGLQLLGPLLFFAPLICWVWITGFKHHVSPQAYSHCRRLVQLSAAWLVFVLALVTCVALSWGLYLAGSHLEITWVWGLSIGLLTFGSCWLAGWVQGGYRLLKRQPI</sequence>
<dbReference type="RefSeq" id="WP_068999495.1">
    <property type="nucleotide sequence ID" value="NZ_MDTQ01000001.1"/>
</dbReference>
<dbReference type="EMBL" id="MDTQ01000001">
    <property type="protein sequence ID" value="ODC04511.1"/>
    <property type="molecule type" value="Genomic_DNA"/>
</dbReference>
<feature type="transmembrane region" description="Helical" evidence="1">
    <location>
        <begin position="84"/>
        <end position="106"/>
    </location>
</feature>
<comment type="caution">
    <text evidence="2">The sequence shown here is derived from an EMBL/GenBank/DDBJ whole genome shotgun (WGS) entry which is preliminary data.</text>
</comment>
<evidence type="ECO:0000313" key="2">
    <source>
        <dbReference type="EMBL" id="ODC04511.1"/>
    </source>
</evidence>
<evidence type="ECO:0000313" key="3">
    <source>
        <dbReference type="Proteomes" id="UP000094291"/>
    </source>
</evidence>